<dbReference type="STRING" id="905079.L1JYI8"/>
<dbReference type="Proteomes" id="UP000011087">
    <property type="component" value="Unassembled WGS sequence"/>
</dbReference>
<gene>
    <name evidence="9" type="ORF">GUITHDRAFT_64501</name>
</gene>
<dbReference type="CDD" id="cd01805">
    <property type="entry name" value="Ubl_Rad23"/>
    <property type="match status" value="1"/>
</dbReference>
<dbReference type="InterPro" id="IPR009060">
    <property type="entry name" value="UBA-like_sf"/>
</dbReference>
<dbReference type="GO" id="GO:0003684">
    <property type="term" value="F:damaged DNA binding"/>
    <property type="evidence" value="ECO:0007669"/>
    <property type="project" value="UniProtKB-UniRule"/>
</dbReference>
<feature type="domain" description="UBA" evidence="7">
    <location>
        <begin position="111"/>
        <end position="152"/>
    </location>
</feature>
<evidence type="ECO:0000256" key="3">
    <source>
        <dbReference type="ARBA" id="ARBA00023204"/>
    </source>
</evidence>
<sequence>MKVKVKSIAGDNFEVEIGGSSTVFDLKKAISEVKRYDVTDEMLRDSSKGMKIILQGKILDDSQTISSLGPKISFFVMMPPEGVTLKKVEVSKPQDQPAVTSGLQNNTILMGEDLEASVREICGMGFAESEVRRALRLAFNNPDRAVEILYNGASDDAQQMQNEQPAEQQQQQQGASPEAPSHGSMPLRFNMDALAVNASEAGAGGNQLEMLRRDPQFAFVRHCVQSQPSLLPELLLQIGRVNPSLLATINQNQAEFVRIVNEPGMQNPQEPSQHTIQLTREELDQVERLEQLVVPMGLDRQAVLEAWLACDKDEQLAANYLLNNLEDILASRGGFCSCSSSPLICL</sequence>
<dbReference type="Pfam" id="PF00627">
    <property type="entry name" value="UBA"/>
    <property type="match status" value="1"/>
</dbReference>
<reference evidence="10" key="3">
    <citation type="submission" date="2015-06" db="UniProtKB">
        <authorList>
            <consortium name="EnsemblProtists"/>
        </authorList>
    </citation>
    <scope>IDENTIFICATION</scope>
</reference>
<comment type="subcellular location">
    <subcellularLocation>
        <location evidence="5">Nucleus</location>
    </subcellularLocation>
    <subcellularLocation>
        <location evidence="5">Cytoplasm</location>
    </subcellularLocation>
</comment>
<name>L1JYI8_GUITC</name>
<dbReference type="SUPFAM" id="SSF101238">
    <property type="entry name" value="XPC-binding domain"/>
    <property type="match status" value="1"/>
</dbReference>
<dbReference type="HOGENOM" id="CLU_040364_0_0_1"/>
<protein>
    <recommendedName>
        <fullName evidence="5">UV excision repair protein RAD23</fullName>
    </recommendedName>
</protein>
<keyword evidence="1" id="KW-0677">Repeat</keyword>
<dbReference type="SMART" id="SM00213">
    <property type="entry name" value="UBQ"/>
    <property type="match status" value="1"/>
</dbReference>
<comment type="function">
    <text evidence="5">Multiubiquitin chain receptor involved in modulation of proteasomal degradation. Involved in nucleotide excision repair.</text>
</comment>
<keyword evidence="11" id="KW-1185">Reference proteome</keyword>
<reference evidence="9 11" key="1">
    <citation type="journal article" date="2012" name="Nature">
        <title>Algal genomes reveal evolutionary mosaicism and the fate of nucleomorphs.</title>
        <authorList>
            <consortium name="DOE Joint Genome Institute"/>
            <person name="Curtis B.A."/>
            <person name="Tanifuji G."/>
            <person name="Burki F."/>
            <person name="Gruber A."/>
            <person name="Irimia M."/>
            <person name="Maruyama S."/>
            <person name="Arias M.C."/>
            <person name="Ball S.G."/>
            <person name="Gile G.H."/>
            <person name="Hirakawa Y."/>
            <person name="Hopkins J.F."/>
            <person name="Kuo A."/>
            <person name="Rensing S.A."/>
            <person name="Schmutz J."/>
            <person name="Symeonidi A."/>
            <person name="Elias M."/>
            <person name="Eveleigh R.J."/>
            <person name="Herman E.K."/>
            <person name="Klute M.J."/>
            <person name="Nakayama T."/>
            <person name="Obornik M."/>
            <person name="Reyes-Prieto A."/>
            <person name="Armbrust E.V."/>
            <person name="Aves S.J."/>
            <person name="Beiko R.G."/>
            <person name="Coutinho P."/>
            <person name="Dacks J.B."/>
            <person name="Durnford D.G."/>
            <person name="Fast N.M."/>
            <person name="Green B.R."/>
            <person name="Grisdale C.J."/>
            <person name="Hempel F."/>
            <person name="Henrissat B."/>
            <person name="Hoppner M.P."/>
            <person name="Ishida K."/>
            <person name="Kim E."/>
            <person name="Koreny L."/>
            <person name="Kroth P.G."/>
            <person name="Liu Y."/>
            <person name="Malik S.B."/>
            <person name="Maier U.G."/>
            <person name="McRose D."/>
            <person name="Mock T."/>
            <person name="Neilson J.A."/>
            <person name="Onodera N.T."/>
            <person name="Poole A.M."/>
            <person name="Pritham E.J."/>
            <person name="Richards T.A."/>
            <person name="Rocap G."/>
            <person name="Roy S.W."/>
            <person name="Sarai C."/>
            <person name="Schaack S."/>
            <person name="Shirato S."/>
            <person name="Slamovits C.H."/>
            <person name="Spencer D.F."/>
            <person name="Suzuki S."/>
            <person name="Worden A.Z."/>
            <person name="Zauner S."/>
            <person name="Barry K."/>
            <person name="Bell C."/>
            <person name="Bharti A.K."/>
            <person name="Crow J.A."/>
            <person name="Grimwood J."/>
            <person name="Kramer R."/>
            <person name="Lindquist E."/>
            <person name="Lucas S."/>
            <person name="Salamov A."/>
            <person name="McFadden G.I."/>
            <person name="Lane C.E."/>
            <person name="Keeling P.J."/>
            <person name="Gray M.W."/>
            <person name="Grigoriev I.V."/>
            <person name="Archibald J.M."/>
        </authorList>
    </citation>
    <scope>NUCLEOTIDE SEQUENCE</scope>
    <source>
        <strain evidence="9 11">CCMP2712</strain>
    </source>
</reference>
<dbReference type="PANTHER" id="PTHR10621:SF0">
    <property type="entry name" value="UV EXCISION REPAIR PROTEIN RAD23"/>
    <property type="match status" value="1"/>
</dbReference>
<dbReference type="Gene3D" id="1.10.8.10">
    <property type="entry name" value="DNA helicase RuvA subunit, C-terminal domain"/>
    <property type="match status" value="2"/>
</dbReference>
<evidence type="ECO:0000259" key="8">
    <source>
        <dbReference type="PROSITE" id="PS50053"/>
    </source>
</evidence>
<dbReference type="KEGG" id="gtt:GUITHDRAFT_64501"/>
<dbReference type="GO" id="GO:0005829">
    <property type="term" value="C:cytosol"/>
    <property type="evidence" value="ECO:0007669"/>
    <property type="project" value="TreeGrafter"/>
</dbReference>
<evidence type="ECO:0000256" key="1">
    <source>
        <dbReference type="ARBA" id="ARBA00022737"/>
    </source>
</evidence>
<dbReference type="FunFam" id="1.10.8.10:FF:000003">
    <property type="entry name" value="UV excision repair protein RAD23 homolog"/>
    <property type="match status" value="1"/>
</dbReference>
<evidence type="ECO:0000259" key="7">
    <source>
        <dbReference type="PROSITE" id="PS50030"/>
    </source>
</evidence>
<dbReference type="GO" id="GO:0070628">
    <property type="term" value="F:proteasome binding"/>
    <property type="evidence" value="ECO:0007669"/>
    <property type="project" value="TreeGrafter"/>
</dbReference>
<accession>L1JYI8</accession>
<evidence type="ECO:0000256" key="6">
    <source>
        <dbReference type="SAM" id="MobiDB-lite"/>
    </source>
</evidence>
<feature type="domain" description="UBA" evidence="7">
    <location>
        <begin position="282"/>
        <end position="324"/>
    </location>
</feature>
<dbReference type="SUPFAM" id="SSF46934">
    <property type="entry name" value="UBA-like"/>
    <property type="match status" value="2"/>
</dbReference>
<dbReference type="PROSITE" id="PS50030">
    <property type="entry name" value="UBA"/>
    <property type="match status" value="2"/>
</dbReference>
<evidence type="ECO:0000313" key="9">
    <source>
        <dbReference type="EMBL" id="EKX53158.1"/>
    </source>
</evidence>
<dbReference type="EnsemblProtists" id="EKX53158">
    <property type="protein sequence ID" value="EKX53158"/>
    <property type="gene ID" value="GUITHDRAFT_64501"/>
</dbReference>
<organism evidence="9">
    <name type="scientific">Guillardia theta (strain CCMP2712)</name>
    <name type="common">Cryptophyte</name>
    <dbReference type="NCBI Taxonomy" id="905079"/>
    <lineage>
        <taxon>Eukaryota</taxon>
        <taxon>Cryptophyceae</taxon>
        <taxon>Pyrenomonadales</taxon>
        <taxon>Geminigeraceae</taxon>
        <taxon>Guillardia</taxon>
    </lineage>
</organism>
<dbReference type="InterPro" id="IPR015360">
    <property type="entry name" value="XPC-bd"/>
</dbReference>
<dbReference type="GO" id="GO:0043130">
    <property type="term" value="F:ubiquitin binding"/>
    <property type="evidence" value="ECO:0007669"/>
    <property type="project" value="UniProtKB-UniRule"/>
</dbReference>
<dbReference type="GO" id="GO:0006289">
    <property type="term" value="P:nucleotide-excision repair"/>
    <property type="evidence" value="ECO:0007669"/>
    <property type="project" value="UniProtKB-UniRule"/>
</dbReference>
<feature type="region of interest" description="Disordered" evidence="6">
    <location>
        <begin position="158"/>
        <end position="186"/>
    </location>
</feature>
<evidence type="ECO:0000256" key="2">
    <source>
        <dbReference type="ARBA" id="ARBA00022763"/>
    </source>
</evidence>
<dbReference type="Pfam" id="PF00240">
    <property type="entry name" value="ubiquitin"/>
    <property type="match status" value="1"/>
</dbReference>
<dbReference type="OMA" id="WLTPTKQ"/>
<feature type="domain" description="Ubiquitin-like" evidence="8">
    <location>
        <begin position="1"/>
        <end position="69"/>
    </location>
</feature>
<dbReference type="GO" id="GO:0043161">
    <property type="term" value="P:proteasome-mediated ubiquitin-dependent protein catabolic process"/>
    <property type="evidence" value="ECO:0007669"/>
    <property type="project" value="UniProtKB-UniRule"/>
</dbReference>
<dbReference type="InterPro" id="IPR015940">
    <property type="entry name" value="UBA"/>
</dbReference>
<keyword evidence="2 5" id="KW-0227">DNA damage</keyword>
<keyword evidence="4 5" id="KW-0539">Nucleus</keyword>
<dbReference type="OrthoDB" id="419317at2759"/>
<dbReference type="PROSITE" id="PS50053">
    <property type="entry name" value="UBIQUITIN_2"/>
    <property type="match status" value="1"/>
</dbReference>
<dbReference type="Gene3D" id="1.10.10.540">
    <property type="entry name" value="XPC-binding domain"/>
    <property type="match status" value="1"/>
</dbReference>
<keyword evidence="3 5" id="KW-0234">DNA repair</keyword>
<proteinExistence type="inferred from homology"/>
<dbReference type="SMART" id="SM00165">
    <property type="entry name" value="UBA"/>
    <property type="match status" value="2"/>
</dbReference>
<dbReference type="AlphaFoldDB" id="L1JYI8"/>
<dbReference type="Pfam" id="PF09280">
    <property type="entry name" value="XPC-binding"/>
    <property type="match status" value="1"/>
</dbReference>
<evidence type="ECO:0000313" key="11">
    <source>
        <dbReference type="Proteomes" id="UP000011087"/>
    </source>
</evidence>
<dbReference type="InterPro" id="IPR029071">
    <property type="entry name" value="Ubiquitin-like_domsf"/>
</dbReference>
<dbReference type="FunFam" id="1.10.8.10:FF:000002">
    <property type="entry name" value="UV excision repair protein RAD23 homolog"/>
    <property type="match status" value="1"/>
</dbReference>
<dbReference type="eggNOG" id="KOG0011">
    <property type="taxonomic scope" value="Eukaryota"/>
</dbReference>
<dbReference type="GO" id="GO:0005654">
    <property type="term" value="C:nucleoplasm"/>
    <property type="evidence" value="ECO:0007669"/>
    <property type="project" value="TreeGrafter"/>
</dbReference>
<dbReference type="GeneID" id="17310192"/>
<dbReference type="InterPro" id="IPR000626">
    <property type="entry name" value="Ubiquitin-like_dom"/>
</dbReference>
<evidence type="ECO:0000256" key="4">
    <source>
        <dbReference type="ARBA" id="ARBA00023242"/>
    </source>
</evidence>
<dbReference type="CDD" id="cd14280">
    <property type="entry name" value="UBA1_Rad23_like"/>
    <property type="match status" value="1"/>
</dbReference>
<dbReference type="PANTHER" id="PTHR10621">
    <property type="entry name" value="UV EXCISION REPAIR PROTEIN RAD23"/>
    <property type="match status" value="1"/>
</dbReference>
<feature type="compositionally biased region" description="Low complexity" evidence="6">
    <location>
        <begin position="158"/>
        <end position="180"/>
    </location>
</feature>
<dbReference type="Gene3D" id="3.10.20.90">
    <property type="entry name" value="Phosphatidylinositol 3-kinase Catalytic Subunit, Chain A, domain 1"/>
    <property type="match status" value="1"/>
</dbReference>
<dbReference type="EMBL" id="JH992970">
    <property type="protein sequence ID" value="EKX53158.1"/>
    <property type="molecule type" value="Genomic_DNA"/>
</dbReference>
<dbReference type="InterPro" id="IPR036353">
    <property type="entry name" value="XPC-bd_sf"/>
</dbReference>
<evidence type="ECO:0000313" key="10">
    <source>
        <dbReference type="EnsemblProtists" id="EKX53158"/>
    </source>
</evidence>
<evidence type="ECO:0000256" key="5">
    <source>
        <dbReference type="RuleBase" id="RU367049"/>
    </source>
</evidence>
<keyword evidence="5" id="KW-0963">Cytoplasm</keyword>
<dbReference type="GO" id="GO:0031593">
    <property type="term" value="F:polyubiquitin modification-dependent protein binding"/>
    <property type="evidence" value="ECO:0007669"/>
    <property type="project" value="UniProtKB-UniRule"/>
</dbReference>
<reference evidence="11" key="2">
    <citation type="submission" date="2012-11" db="EMBL/GenBank/DDBJ databases">
        <authorList>
            <person name="Kuo A."/>
            <person name="Curtis B.A."/>
            <person name="Tanifuji G."/>
            <person name="Burki F."/>
            <person name="Gruber A."/>
            <person name="Irimia M."/>
            <person name="Maruyama S."/>
            <person name="Arias M.C."/>
            <person name="Ball S.G."/>
            <person name="Gile G.H."/>
            <person name="Hirakawa Y."/>
            <person name="Hopkins J.F."/>
            <person name="Rensing S.A."/>
            <person name="Schmutz J."/>
            <person name="Symeonidi A."/>
            <person name="Elias M."/>
            <person name="Eveleigh R.J."/>
            <person name="Herman E.K."/>
            <person name="Klute M.J."/>
            <person name="Nakayama T."/>
            <person name="Obornik M."/>
            <person name="Reyes-Prieto A."/>
            <person name="Armbrust E.V."/>
            <person name="Aves S.J."/>
            <person name="Beiko R.G."/>
            <person name="Coutinho P."/>
            <person name="Dacks J.B."/>
            <person name="Durnford D.G."/>
            <person name="Fast N.M."/>
            <person name="Green B.R."/>
            <person name="Grisdale C."/>
            <person name="Hempe F."/>
            <person name="Henrissat B."/>
            <person name="Hoppner M.P."/>
            <person name="Ishida K.-I."/>
            <person name="Kim E."/>
            <person name="Koreny L."/>
            <person name="Kroth P.G."/>
            <person name="Liu Y."/>
            <person name="Malik S.-B."/>
            <person name="Maier U.G."/>
            <person name="McRose D."/>
            <person name="Mock T."/>
            <person name="Neilson J.A."/>
            <person name="Onodera N.T."/>
            <person name="Poole A.M."/>
            <person name="Pritham E.J."/>
            <person name="Richards T.A."/>
            <person name="Rocap G."/>
            <person name="Roy S.W."/>
            <person name="Sarai C."/>
            <person name="Schaack S."/>
            <person name="Shirato S."/>
            <person name="Slamovits C.H."/>
            <person name="Spencer D.F."/>
            <person name="Suzuki S."/>
            <person name="Worden A.Z."/>
            <person name="Zauner S."/>
            <person name="Barry K."/>
            <person name="Bell C."/>
            <person name="Bharti A.K."/>
            <person name="Crow J.A."/>
            <person name="Grimwood J."/>
            <person name="Kramer R."/>
            <person name="Lindquist E."/>
            <person name="Lucas S."/>
            <person name="Salamov A."/>
            <person name="McFadden G.I."/>
            <person name="Lane C.E."/>
            <person name="Keeling P.J."/>
            <person name="Gray M.W."/>
            <person name="Grigoriev I.V."/>
            <person name="Archibald J.M."/>
        </authorList>
    </citation>
    <scope>NUCLEOTIDE SEQUENCE</scope>
    <source>
        <strain evidence="11">CCMP2712</strain>
    </source>
</reference>
<dbReference type="PaxDb" id="55529-EKX53158"/>
<dbReference type="PRINTS" id="PR01839">
    <property type="entry name" value="RAD23PROTEIN"/>
</dbReference>
<dbReference type="InterPro" id="IPR004806">
    <property type="entry name" value="Rad23"/>
</dbReference>
<dbReference type="RefSeq" id="XP_005840138.1">
    <property type="nucleotide sequence ID" value="XM_005840081.1"/>
</dbReference>
<dbReference type="SUPFAM" id="SSF54236">
    <property type="entry name" value="Ubiquitin-like"/>
    <property type="match status" value="1"/>
</dbReference>
<comment type="similarity">
    <text evidence="5">Belongs to the RAD23 family.</text>
</comment>